<gene>
    <name evidence="1" type="ORF">ELE36_04150</name>
</gene>
<dbReference type="RefSeq" id="WP_129831891.1">
    <property type="nucleotide sequence ID" value="NZ_CP035704.1"/>
</dbReference>
<accession>A0A411HGR5</accession>
<evidence type="ECO:0000313" key="2">
    <source>
        <dbReference type="Proteomes" id="UP000291562"/>
    </source>
</evidence>
<organism evidence="1 2">
    <name type="scientific">Pseudolysobacter antarcticus</name>
    <dbReference type="NCBI Taxonomy" id="2511995"/>
    <lineage>
        <taxon>Bacteria</taxon>
        <taxon>Pseudomonadati</taxon>
        <taxon>Pseudomonadota</taxon>
        <taxon>Gammaproteobacteria</taxon>
        <taxon>Lysobacterales</taxon>
        <taxon>Rhodanobacteraceae</taxon>
        <taxon>Pseudolysobacter</taxon>
    </lineage>
</organism>
<sequence>MRYLKFILPLLLVAVIDLLFQLGAWEFIASPNSHAGMSIAKKRALLDPEMAHIDFVTLGSSRPVYGIDHALLASTAAAHGKVHANISVAGMHWMSLGIITDWLAVQHPEIQGGIIALSVQDFMGPGNGAYELGIAYPFHRYDQIPWMSEHVGFDRNELATYGLYSGLFEYREDIRDLIQHPQQRRKSLKYFHALDAKHVLQTNADETSNICRLQLQHRSDCEKAATLDAEAAEKLKGQCAMLPGANQPRGDWRAMVGGAETPSPYLQKARDLIQTQLRHLTWKTPPIIVLMPMHSVWLNDALPQAAHEWALSILKPLQVEGKIHVLDYTDLFNGPDGTDCTAFFDIYHNNVSGRERLMQMALPSLEKILYSTENQTNATIR</sequence>
<protein>
    <recommendedName>
        <fullName evidence="3">SGNH/GDSL hydrolase family protein</fullName>
    </recommendedName>
</protein>
<dbReference type="OrthoDB" id="6064612at2"/>
<proteinExistence type="predicted"/>
<name>A0A411HGR5_9GAMM</name>
<reference evidence="1 2" key="1">
    <citation type="submission" date="2019-01" db="EMBL/GenBank/DDBJ databases">
        <title>Pseudolysobacter antarctica gen. nov., sp. nov., isolated from Fildes Peninsula, Antarctica.</title>
        <authorList>
            <person name="Wei Z."/>
            <person name="Peng F."/>
        </authorList>
    </citation>
    <scope>NUCLEOTIDE SEQUENCE [LARGE SCALE GENOMIC DNA]</scope>
    <source>
        <strain evidence="1 2">AQ6-296</strain>
    </source>
</reference>
<evidence type="ECO:0000313" key="1">
    <source>
        <dbReference type="EMBL" id="QBB69634.1"/>
    </source>
</evidence>
<dbReference type="Proteomes" id="UP000291562">
    <property type="component" value="Chromosome"/>
</dbReference>
<keyword evidence="2" id="KW-1185">Reference proteome</keyword>
<dbReference type="KEGG" id="xbc:ELE36_04150"/>
<dbReference type="AlphaFoldDB" id="A0A411HGR5"/>
<dbReference type="EMBL" id="CP035704">
    <property type="protein sequence ID" value="QBB69634.1"/>
    <property type="molecule type" value="Genomic_DNA"/>
</dbReference>
<evidence type="ECO:0008006" key="3">
    <source>
        <dbReference type="Google" id="ProtNLM"/>
    </source>
</evidence>